<dbReference type="CDD" id="cd00590">
    <property type="entry name" value="RRM_SF"/>
    <property type="match status" value="1"/>
</dbReference>
<dbReference type="GeneID" id="66118071"/>
<dbReference type="PROSITE" id="PS50102">
    <property type="entry name" value="RRM"/>
    <property type="match status" value="1"/>
</dbReference>
<protein>
    <recommendedName>
        <fullName evidence="3">RRM domain-containing protein</fullName>
    </recommendedName>
</protein>
<sequence length="426" mass="46572">MSKKLGSSYVVYMGLIPFDWDDAVIKSVVCGTGSVVDVRLGFDYVGKNKGFCFIEYISQSDASRAMLLLEQMKIVNPQTNQIKKIRVELSKESLKVNQDNDFKQPLMLTFNNLPDNVILAREQYVNGPPLPSTNMGLNNTTTTTNPNLFLPNIPPQLPPVPQYGYNNGYSNNNNNNINNINSNNNHNNNINNNKNNINVINNKLNNSTQPQSNSNTLGPEFTNASQRLPPQPETLPFDVLGNINKTLSQIPPVLLIEFISNLKNTLNGPNAGQAVNVLQLSPNLASSTAQALLLMGFIDEQVINEAVTNVQNPRSASHTPVPLPQNILPPPPPPPQQQQQGYGGYSIPGSNNYGATVPNYPPPPTAVNLNPNWAHFSHSTQSKLAALPSNEADVIVQVLNLPADQISLLPAEQQGIFTNIRAQYLG</sequence>
<keyword evidence="5" id="KW-1185">Reference proteome</keyword>
<dbReference type="PANTHER" id="PTHR45735:SF2">
    <property type="entry name" value="CLEAVAGE STIMULATION FACTOR SUBUNIT 2"/>
    <property type="match status" value="1"/>
</dbReference>
<accession>A0A9P7VAP1</accession>
<dbReference type="OrthoDB" id="272703at2759"/>
<evidence type="ECO:0000259" key="3">
    <source>
        <dbReference type="PROSITE" id="PS50102"/>
    </source>
</evidence>
<evidence type="ECO:0000256" key="1">
    <source>
        <dbReference type="PROSITE-ProRule" id="PRU00176"/>
    </source>
</evidence>
<evidence type="ECO:0000313" key="5">
    <source>
        <dbReference type="Proteomes" id="UP000790833"/>
    </source>
</evidence>
<dbReference type="Pfam" id="PF14327">
    <property type="entry name" value="CSTF2_hinge"/>
    <property type="match status" value="1"/>
</dbReference>
<dbReference type="AlphaFoldDB" id="A0A9P7VAP1"/>
<evidence type="ECO:0000313" key="4">
    <source>
        <dbReference type="EMBL" id="KAG7194483.1"/>
    </source>
</evidence>
<feature type="region of interest" description="Disordered" evidence="2">
    <location>
        <begin position="203"/>
        <end position="230"/>
    </location>
</feature>
<feature type="domain" description="RRM" evidence="3">
    <location>
        <begin position="9"/>
        <end position="92"/>
    </location>
</feature>
<proteinExistence type="predicted"/>
<dbReference type="InterPro" id="IPR025742">
    <property type="entry name" value="CSTF2_hinge"/>
</dbReference>
<dbReference type="InterPro" id="IPR000504">
    <property type="entry name" value="RRM_dom"/>
</dbReference>
<feature type="region of interest" description="Disordered" evidence="2">
    <location>
        <begin position="313"/>
        <end position="348"/>
    </location>
</feature>
<dbReference type="SUPFAM" id="SSF54928">
    <property type="entry name" value="RNA-binding domain, RBD"/>
    <property type="match status" value="1"/>
</dbReference>
<reference evidence="4" key="1">
    <citation type="submission" date="2021-03" db="EMBL/GenBank/DDBJ databases">
        <authorList>
            <person name="Palmer J.M."/>
        </authorList>
    </citation>
    <scope>NUCLEOTIDE SEQUENCE</scope>
    <source>
        <strain evidence="4">ARV_011</strain>
    </source>
</reference>
<dbReference type="Pfam" id="PF00076">
    <property type="entry name" value="RRM_1"/>
    <property type="match status" value="1"/>
</dbReference>
<dbReference type="InterPro" id="IPR012677">
    <property type="entry name" value="Nucleotide-bd_a/b_plait_sf"/>
</dbReference>
<feature type="compositionally biased region" description="Pro residues" evidence="2">
    <location>
        <begin position="321"/>
        <end position="336"/>
    </location>
</feature>
<dbReference type="PANTHER" id="PTHR45735">
    <property type="entry name" value="CLEAVAGE STIMULATION FACTOR SUBUNIT 2"/>
    <property type="match status" value="1"/>
</dbReference>
<dbReference type="InterPro" id="IPR035979">
    <property type="entry name" value="RBD_domain_sf"/>
</dbReference>
<dbReference type="SMART" id="SM00360">
    <property type="entry name" value="RRM"/>
    <property type="match status" value="1"/>
</dbReference>
<gene>
    <name evidence="4" type="ORF">KQ657_004697</name>
</gene>
<dbReference type="RefSeq" id="XP_043050030.1">
    <property type="nucleotide sequence ID" value="XM_043195364.1"/>
</dbReference>
<dbReference type="GO" id="GO:0003729">
    <property type="term" value="F:mRNA binding"/>
    <property type="evidence" value="ECO:0007669"/>
    <property type="project" value="TreeGrafter"/>
</dbReference>
<dbReference type="Gene3D" id="3.30.70.330">
    <property type="match status" value="1"/>
</dbReference>
<dbReference type="GO" id="GO:0005847">
    <property type="term" value="C:mRNA cleavage and polyadenylation specificity factor complex"/>
    <property type="evidence" value="ECO:0007669"/>
    <property type="project" value="TreeGrafter"/>
</dbReference>
<dbReference type="Gene3D" id="1.10.20.70">
    <property type="entry name" value="Transcription termination and cleavage factor, C-terminal domain"/>
    <property type="match status" value="1"/>
</dbReference>
<dbReference type="EMBL" id="JAHMUF010000007">
    <property type="protein sequence ID" value="KAG7194483.1"/>
    <property type="molecule type" value="Genomic_DNA"/>
</dbReference>
<keyword evidence="1" id="KW-0694">RNA-binding</keyword>
<name>A0A9P7VAP1_9ASCO</name>
<organism evidence="4 5">
    <name type="scientific">Scheffersomyces spartinae</name>
    <dbReference type="NCBI Taxonomy" id="45513"/>
    <lineage>
        <taxon>Eukaryota</taxon>
        <taxon>Fungi</taxon>
        <taxon>Dikarya</taxon>
        <taxon>Ascomycota</taxon>
        <taxon>Saccharomycotina</taxon>
        <taxon>Pichiomycetes</taxon>
        <taxon>Debaryomycetaceae</taxon>
        <taxon>Scheffersomyces</taxon>
    </lineage>
</organism>
<dbReference type="Proteomes" id="UP000790833">
    <property type="component" value="Unassembled WGS sequence"/>
</dbReference>
<dbReference type="InterPro" id="IPR038192">
    <property type="entry name" value="CSTF_C_sf"/>
</dbReference>
<feature type="compositionally biased region" description="Low complexity" evidence="2">
    <location>
        <begin position="203"/>
        <end position="216"/>
    </location>
</feature>
<comment type="caution">
    <text evidence="4">The sequence shown here is derived from an EMBL/GenBank/DDBJ whole genome shotgun (WGS) entry which is preliminary data.</text>
</comment>
<evidence type="ECO:0000256" key="2">
    <source>
        <dbReference type="SAM" id="MobiDB-lite"/>
    </source>
</evidence>